<dbReference type="GO" id="GO:0018812">
    <property type="term" value="F:3-hydroxyacyl-CoA dehydratase activity"/>
    <property type="evidence" value="ECO:0007669"/>
    <property type="project" value="UniProtKB-EC"/>
</dbReference>
<evidence type="ECO:0000256" key="7">
    <source>
        <dbReference type="RuleBase" id="RU003707"/>
    </source>
</evidence>
<keyword evidence="9" id="KW-1185">Reference proteome</keyword>
<comment type="catalytic activity">
    <reaction evidence="5">
        <text>a short-chain (3S)-3-hydroxyacyl-CoA = a short-chain (2E)-enoyl-CoA + H2O</text>
        <dbReference type="Rhea" id="RHEA:52664"/>
        <dbReference type="ChEBI" id="CHEBI:15377"/>
        <dbReference type="ChEBI" id="CHEBI:87488"/>
        <dbReference type="ChEBI" id="CHEBI:136760"/>
        <dbReference type="EC" id="4.2.1.150"/>
    </reaction>
</comment>
<name>A0A494WTE9_9FIRM</name>
<dbReference type="Pfam" id="PF00378">
    <property type="entry name" value="ECH_1"/>
    <property type="match status" value="1"/>
</dbReference>
<dbReference type="OrthoDB" id="9775794at2"/>
<evidence type="ECO:0000256" key="2">
    <source>
        <dbReference type="ARBA" id="ARBA00005254"/>
    </source>
</evidence>
<evidence type="ECO:0000256" key="1">
    <source>
        <dbReference type="ARBA" id="ARBA00005086"/>
    </source>
</evidence>
<proteinExistence type="inferred from homology"/>
<dbReference type="SUPFAM" id="SSF52096">
    <property type="entry name" value="ClpP/crotonase"/>
    <property type="match status" value="1"/>
</dbReference>
<dbReference type="PANTHER" id="PTHR11941">
    <property type="entry name" value="ENOYL-COA HYDRATASE-RELATED"/>
    <property type="match status" value="1"/>
</dbReference>
<dbReference type="Gene3D" id="3.90.226.10">
    <property type="entry name" value="2-enoyl-CoA Hydratase, Chain A, domain 1"/>
    <property type="match status" value="1"/>
</dbReference>
<accession>A0A494WTE9</accession>
<gene>
    <name evidence="8" type="ORF">D7024_06655</name>
</gene>
<comment type="similarity">
    <text evidence="2 7">Belongs to the enoyl-CoA hydratase/isomerase family.</text>
</comment>
<evidence type="ECO:0000313" key="8">
    <source>
        <dbReference type="EMBL" id="RKO66656.1"/>
    </source>
</evidence>
<dbReference type="PROSITE" id="PS00166">
    <property type="entry name" value="ENOYL_COA_HYDRATASE"/>
    <property type="match status" value="1"/>
</dbReference>
<sequence>MSYTVVKYQKEEGVALVTLNRPESLNALNSAVFMELGAVFDEIAQDPEVHAVVLTGSGDRAFAAGADVSELKNLSPLEAREFALMAYRTQEKICNLSKPTIAALNGYTLGGGCELAMCCDLRIAAETARLGQPEINLGIIPGGGGTQRLARLVGLSRAKELIFTGKIITAQQALEWGLVNQVVPAGQLLEEAFKLARDLAGKSAPALALVKSALDRGINMDLSSALHYEIDCFACCFATEDHREGIAAFLEKRRPAYKGR</sequence>
<evidence type="ECO:0000256" key="5">
    <source>
        <dbReference type="ARBA" id="ARBA00050624"/>
    </source>
</evidence>
<dbReference type="GO" id="GO:0006635">
    <property type="term" value="P:fatty acid beta-oxidation"/>
    <property type="evidence" value="ECO:0007669"/>
    <property type="project" value="TreeGrafter"/>
</dbReference>
<dbReference type="Proteomes" id="UP000271256">
    <property type="component" value="Unassembled WGS sequence"/>
</dbReference>
<evidence type="ECO:0000313" key="9">
    <source>
        <dbReference type="Proteomes" id="UP000271256"/>
    </source>
</evidence>
<evidence type="ECO:0000256" key="4">
    <source>
        <dbReference type="ARBA" id="ARBA00023239"/>
    </source>
</evidence>
<comment type="pathway">
    <text evidence="1">Lipid metabolism; butanoate metabolism.</text>
</comment>
<dbReference type="InterPro" id="IPR001753">
    <property type="entry name" value="Enoyl-CoA_hydra/iso"/>
</dbReference>
<comment type="caution">
    <text evidence="8">The sequence shown here is derived from an EMBL/GenBank/DDBJ whole genome shotgun (WGS) entry which is preliminary data.</text>
</comment>
<dbReference type="EMBL" id="RBWE01000001">
    <property type="protein sequence ID" value="RKO66656.1"/>
    <property type="molecule type" value="Genomic_DNA"/>
</dbReference>
<dbReference type="PANTHER" id="PTHR11941:SF54">
    <property type="entry name" value="ENOYL-COA HYDRATASE, MITOCHONDRIAL"/>
    <property type="match status" value="1"/>
</dbReference>
<keyword evidence="4" id="KW-0456">Lyase</keyword>
<dbReference type="FunFam" id="1.10.12.10:FF:000001">
    <property type="entry name" value="Probable enoyl-CoA hydratase, mitochondrial"/>
    <property type="match status" value="1"/>
</dbReference>
<dbReference type="InterPro" id="IPR018376">
    <property type="entry name" value="Enoyl-CoA_hyd/isom_CS"/>
</dbReference>
<dbReference type="EC" id="4.2.1.150" evidence="6"/>
<dbReference type="CDD" id="cd06558">
    <property type="entry name" value="crotonase-like"/>
    <property type="match status" value="1"/>
</dbReference>
<dbReference type="AlphaFoldDB" id="A0A494WTE9"/>
<dbReference type="FunFam" id="3.90.226.10:FF:000009">
    <property type="entry name" value="Carnitinyl-CoA dehydratase"/>
    <property type="match status" value="1"/>
</dbReference>
<organism evidence="8 9">
    <name type="scientific">Desulfofundulus salinus</name>
    <dbReference type="NCBI Taxonomy" id="2419843"/>
    <lineage>
        <taxon>Bacteria</taxon>
        <taxon>Bacillati</taxon>
        <taxon>Bacillota</taxon>
        <taxon>Clostridia</taxon>
        <taxon>Eubacteriales</taxon>
        <taxon>Peptococcaceae</taxon>
        <taxon>Desulfofundulus</taxon>
    </lineage>
</organism>
<dbReference type="RefSeq" id="WP_121451084.1">
    <property type="nucleotide sequence ID" value="NZ_RBWE01000001.1"/>
</dbReference>
<evidence type="ECO:0000256" key="3">
    <source>
        <dbReference type="ARBA" id="ARBA00011881"/>
    </source>
</evidence>
<dbReference type="InterPro" id="IPR014748">
    <property type="entry name" value="Enoyl-CoA_hydra_C"/>
</dbReference>
<dbReference type="InterPro" id="IPR029045">
    <property type="entry name" value="ClpP/crotonase-like_dom_sf"/>
</dbReference>
<reference evidence="8 9" key="1">
    <citation type="submission" date="2018-10" db="EMBL/GenBank/DDBJ databases">
        <authorList>
            <person name="Grouzdev D.S."/>
            <person name="Krutkina M.S."/>
            <person name="Tourova T.P."/>
            <person name="Nazina T.N."/>
        </authorList>
    </citation>
    <scope>NUCLEOTIDE SEQUENCE [LARGE SCALE GENOMIC DNA]</scope>
    <source>
        <strain evidence="8 9">435</strain>
    </source>
</reference>
<dbReference type="Gene3D" id="1.10.12.10">
    <property type="entry name" value="Lyase 2-enoyl-coa Hydratase, Chain A, domain 2"/>
    <property type="match status" value="1"/>
</dbReference>
<comment type="subunit">
    <text evidence="3">Homotetramer.</text>
</comment>
<protein>
    <recommendedName>
        <fullName evidence="6">short-chain-enoyl-CoA hydratase</fullName>
        <ecNumber evidence="6">4.2.1.150</ecNumber>
    </recommendedName>
</protein>
<evidence type="ECO:0000256" key="6">
    <source>
        <dbReference type="ARBA" id="ARBA00067035"/>
    </source>
</evidence>